<sequence>MAFFSKPSSWLVILRSHLVRLACFIREQPVRRLLPFLAAAMVVLFLEFLVTTPTEWQFILPVVGGIVVINSIALSKRALLVAGWWHTLFTPLLLTISAGILLLFARTSLGRQAVILLAAVAIFIFWEHIWRYYWDRANYHDESLENASLALNTLIVWFTSLFLYHLLLDPSILPEQYVTSIIPVSALLVVFIVFYIDYRTLWVQRYAPSRVWLLLVAQAVVIGELFWVLNFLPNLVEVKAFIVVLAYYLFTNIGRAHLDGTLRPIVFRRYAYISIISLAVILITTRWLL</sequence>
<comment type="caution">
    <text evidence="2">The sequence shown here is derived from an EMBL/GenBank/DDBJ whole genome shotgun (WGS) entry which is preliminary data.</text>
</comment>
<feature type="transmembrane region" description="Helical" evidence="1">
    <location>
        <begin position="56"/>
        <end position="74"/>
    </location>
</feature>
<dbReference type="Proteomes" id="UP000231152">
    <property type="component" value="Unassembled WGS sequence"/>
</dbReference>
<evidence type="ECO:0000313" key="2">
    <source>
        <dbReference type="EMBL" id="PJE75870.1"/>
    </source>
</evidence>
<feature type="transmembrane region" description="Helical" evidence="1">
    <location>
        <begin position="147"/>
        <end position="168"/>
    </location>
</feature>
<evidence type="ECO:0000313" key="3">
    <source>
        <dbReference type="Proteomes" id="UP000231152"/>
    </source>
</evidence>
<feature type="transmembrane region" description="Helical" evidence="1">
    <location>
        <begin position="33"/>
        <end position="50"/>
    </location>
</feature>
<keyword evidence="1" id="KW-0472">Membrane</keyword>
<organism evidence="2 3">
    <name type="scientific">Candidatus Uhrbacteria bacterium CG10_big_fil_rev_8_21_14_0_10_48_11</name>
    <dbReference type="NCBI Taxonomy" id="1975037"/>
    <lineage>
        <taxon>Bacteria</taxon>
        <taxon>Candidatus Uhriibacteriota</taxon>
    </lineage>
</organism>
<keyword evidence="1" id="KW-0812">Transmembrane</keyword>
<dbReference type="AlphaFoldDB" id="A0A2M8LEJ6"/>
<dbReference type="EMBL" id="PFET01000009">
    <property type="protein sequence ID" value="PJE75870.1"/>
    <property type="molecule type" value="Genomic_DNA"/>
</dbReference>
<gene>
    <name evidence="2" type="ORF">COV04_02910</name>
</gene>
<feature type="transmembrane region" description="Helical" evidence="1">
    <location>
        <begin position="210"/>
        <end position="232"/>
    </location>
</feature>
<reference evidence="2 3" key="1">
    <citation type="submission" date="2017-09" db="EMBL/GenBank/DDBJ databases">
        <title>Depth-based differentiation of microbial function through sediment-hosted aquifers and enrichment of novel symbionts in the deep terrestrial subsurface.</title>
        <authorList>
            <person name="Probst A.J."/>
            <person name="Ladd B."/>
            <person name="Jarett J.K."/>
            <person name="Geller-Mcgrath D.E."/>
            <person name="Sieber C.M."/>
            <person name="Emerson J.B."/>
            <person name="Anantharaman K."/>
            <person name="Thomas B.C."/>
            <person name="Malmstrom R."/>
            <person name="Stieglmeier M."/>
            <person name="Klingl A."/>
            <person name="Woyke T."/>
            <person name="Ryan C.M."/>
            <person name="Banfield J.F."/>
        </authorList>
    </citation>
    <scope>NUCLEOTIDE SEQUENCE [LARGE SCALE GENOMIC DNA]</scope>
    <source>
        <strain evidence="2">CG10_big_fil_rev_8_21_14_0_10_48_11</strain>
    </source>
</reference>
<feature type="transmembrane region" description="Helical" evidence="1">
    <location>
        <begin position="270"/>
        <end position="288"/>
    </location>
</feature>
<feature type="transmembrane region" description="Helical" evidence="1">
    <location>
        <begin position="180"/>
        <end position="198"/>
    </location>
</feature>
<protein>
    <submittedName>
        <fullName evidence="2">Uncharacterized protein</fullName>
    </submittedName>
</protein>
<keyword evidence="1" id="KW-1133">Transmembrane helix</keyword>
<feature type="transmembrane region" description="Helical" evidence="1">
    <location>
        <begin position="238"/>
        <end position="258"/>
    </location>
</feature>
<accession>A0A2M8LEJ6</accession>
<evidence type="ECO:0000256" key="1">
    <source>
        <dbReference type="SAM" id="Phobius"/>
    </source>
</evidence>
<feature type="transmembrane region" description="Helical" evidence="1">
    <location>
        <begin position="109"/>
        <end position="126"/>
    </location>
</feature>
<name>A0A2M8LEJ6_9BACT</name>
<proteinExistence type="predicted"/>
<feature type="transmembrane region" description="Helical" evidence="1">
    <location>
        <begin position="81"/>
        <end position="103"/>
    </location>
</feature>